<evidence type="ECO:0000256" key="5">
    <source>
        <dbReference type="ARBA" id="ARBA00022801"/>
    </source>
</evidence>
<dbReference type="SUPFAM" id="SSF51126">
    <property type="entry name" value="Pectin lyase-like"/>
    <property type="match status" value="1"/>
</dbReference>
<keyword evidence="11" id="KW-1185">Reference proteome</keyword>
<evidence type="ECO:0000256" key="2">
    <source>
        <dbReference type="ARBA" id="ARBA00008834"/>
    </source>
</evidence>
<evidence type="ECO:0000313" key="10">
    <source>
        <dbReference type="EMBL" id="MQM03375.1"/>
    </source>
</evidence>
<evidence type="ECO:0000256" key="8">
    <source>
        <dbReference type="RuleBase" id="RU361169"/>
    </source>
</evidence>
<organism evidence="10 11">
    <name type="scientific">Colocasia esculenta</name>
    <name type="common">Wild taro</name>
    <name type="synonym">Arum esculentum</name>
    <dbReference type="NCBI Taxonomy" id="4460"/>
    <lineage>
        <taxon>Eukaryota</taxon>
        <taxon>Viridiplantae</taxon>
        <taxon>Streptophyta</taxon>
        <taxon>Embryophyta</taxon>
        <taxon>Tracheophyta</taxon>
        <taxon>Spermatophyta</taxon>
        <taxon>Magnoliopsida</taxon>
        <taxon>Liliopsida</taxon>
        <taxon>Araceae</taxon>
        <taxon>Aroideae</taxon>
        <taxon>Colocasieae</taxon>
        <taxon>Colocasia</taxon>
    </lineage>
</organism>
<comment type="caution">
    <text evidence="10">The sequence shown here is derived from an EMBL/GenBank/DDBJ whole genome shotgun (WGS) entry which is preliminary data.</text>
</comment>
<dbReference type="Pfam" id="PF00295">
    <property type="entry name" value="Glyco_hydro_28"/>
    <property type="match status" value="1"/>
</dbReference>
<evidence type="ECO:0008006" key="12">
    <source>
        <dbReference type="Google" id="ProtNLM"/>
    </source>
</evidence>
<evidence type="ECO:0000256" key="3">
    <source>
        <dbReference type="ARBA" id="ARBA00022512"/>
    </source>
</evidence>
<dbReference type="InterPro" id="IPR012334">
    <property type="entry name" value="Pectin_lyas_fold"/>
</dbReference>
<comment type="subcellular location">
    <subcellularLocation>
        <location evidence="1">Secreted</location>
        <location evidence="1">Cell wall</location>
    </subcellularLocation>
</comment>
<dbReference type="GO" id="GO:0004650">
    <property type="term" value="F:polygalacturonase activity"/>
    <property type="evidence" value="ECO:0007669"/>
    <property type="project" value="InterPro"/>
</dbReference>
<keyword evidence="6 8" id="KW-0326">Glycosidase</keyword>
<feature type="chain" id="PRO_5032549811" description="Polygalacturonase" evidence="9">
    <location>
        <begin position="29"/>
        <end position="244"/>
    </location>
</feature>
<dbReference type="InterPro" id="IPR000743">
    <property type="entry name" value="Glyco_hydro_28"/>
</dbReference>
<gene>
    <name evidence="10" type="ORF">Taro_036154</name>
</gene>
<keyword evidence="4" id="KW-0964">Secreted</keyword>
<keyword evidence="7" id="KW-0961">Cell wall biogenesis/degradation</keyword>
<dbReference type="EMBL" id="NMUH01003022">
    <property type="protein sequence ID" value="MQM03375.1"/>
    <property type="molecule type" value="Genomic_DNA"/>
</dbReference>
<comment type="similarity">
    <text evidence="2 8">Belongs to the glycosyl hydrolase 28 family.</text>
</comment>
<keyword evidence="9" id="KW-0732">Signal</keyword>
<protein>
    <recommendedName>
        <fullName evidence="12">Polygalacturonase</fullName>
    </recommendedName>
</protein>
<dbReference type="Proteomes" id="UP000652761">
    <property type="component" value="Unassembled WGS sequence"/>
</dbReference>
<dbReference type="OrthoDB" id="187139at2759"/>
<keyword evidence="3" id="KW-0134">Cell wall</keyword>
<evidence type="ECO:0000256" key="7">
    <source>
        <dbReference type="ARBA" id="ARBA00023316"/>
    </source>
</evidence>
<dbReference type="InterPro" id="IPR011050">
    <property type="entry name" value="Pectin_lyase_fold/virulence"/>
</dbReference>
<sequence>MGAVSMFKYLAAHLMMTLVCMYLAGAAAVEYNVVSLGAKQGGKVDAAKPFLSAWASACGSAKAATVRVPNGTFLLSPVVFKGPCKNKGIKFFIDGTLVAPTSGGSKDWIRFERVEGVSVYGGTLDGRGARLWACKTGGGSNCPRGDNSLTINRSKKVKISKLTSIDSKLFHIWINGCDGVDVDAVKLIAPDNSPNTDGIHVQVSTGITITKSTITTGDDCISVGPGTFALRVERVFCGPGHGIR</sequence>
<evidence type="ECO:0000256" key="9">
    <source>
        <dbReference type="SAM" id="SignalP"/>
    </source>
</evidence>
<dbReference type="AlphaFoldDB" id="A0A843WFH6"/>
<dbReference type="GO" id="GO:0071555">
    <property type="term" value="P:cell wall organization"/>
    <property type="evidence" value="ECO:0007669"/>
    <property type="project" value="UniProtKB-KW"/>
</dbReference>
<dbReference type="PANTHER" id="PTHR31375">
    <property type="match status" value="1"/>
</dbReference>
<reference evidence="10" key="1">
    <citation type="submission" date="2017-07" db="EMBL/GenBank/DDBJ databases">
        <title>Taro Niue Genome Assembly and Annotation.</title>
        <authorList>
            <person name="Atibalentja N."/>
            <person name="Keating K."/>
            <person name="Fields C.J."/>
        </authorList>
    </citation>
    <scope>NUCLEOTIDE SEQUENCE</scope>
    <source>
        <strain evidence="10">Niue_2</strain>
        <tissue evidence="10">Leaf</tissue>
    </source>
</reference>
<evidence type="ECO:0000256" key="6">
    <source>
        <dbReference type="ARBA" id="ARBA00023295"/>
    </source>
</evidence>
<accession>A0A843WFH6</accession>
<feature type="signal peptide" evidence="9">
    <location>
        <begin position="1"/>
        <end position="28"/>
    </location>
</feature>
<evidence type="ECO:0000256" key="1">
    <source>
        <dbReference type="ARBA" id="ARBA00004191"/>
    </source>
</evidence>
<name>A0A843WFH6_COLES</name>
<evidence type="ECO:0000256" key="4">
    <source>
        <dbReference type="ARBA" id="ARBA00022525"/>
    </source>
</evidence>
<dbReference type="GO" id="GO:0005975">
    <property type="term" value="P:carbohydrate metabolic process"/>
    <property type="evidence" value="ECO:0007669"/>
    <property type="project" value="InterPro"/>
</dbReference>
<evidence type="ECO:0000313" key="11">
    <source>
        <dbReference type="Proteomes" id="UP000652761"/>
    </source>
</evidence>
<proteinExistence type="inferred from homology"/>
<dbReference type="Gene3D" id="2.160.20.10">
    <property type="entry name" value="Single-stranded right-handed beta-helix, Pectin lyase-like"/>
    <property type="match status" value="1"/>
</dbReference>
<keyword evidence="5 8" id="KW-0378">Hydrolase</keyword>